<organism evidence="1 2">
    <name type="scientific">Diphasiastrum complanatum</name>
    <name type="common">Issler's clubmoss</name>
    <name type="synonym">Lycopodium complanatum</name>
    <dbReference type="NCBI Taxonomy" id="34168"/>
    <lineage>
        <taxon>Eukaryota</taxon>
        <taxon>Viridiplantae</taxon>
        <taxon>Streptophyta</taxon>
        <taxon>Embryophyta</taxon>
        <taxon>Tracheophyta</taxon>
        <taxon>Lycopodiopsida</taxon>
        <taxon>Lycopodiales</taxon>
        <taxon>Lycopodiaceae</taxon>
        <taxon>Lycopodioideae</taxon>
        <taxon>Diphasiastrum</taxon>
    </lineage>
</organism>
<protein>
    <submittedName>
        <fullName evidence="1">Uncharacterized protein</fullName>
    </submittedName>
</protein>
<evidence type="ECO:0000313" key="1">
    <source>
        <dbReference type="EMBL" id="KAJ7565653.1"/>
    </source>
</evidence>
<gene>
    <name evidence="1" type="ORF">O6H91_02G069300</name>
</gene>
<reference evidence="2" key="1">
    <citation type="journal article" date="2024" name="Proc. Natl. Acad. Sci. U.S.A.">
        <title>Extraordinary preservation of gene collinearity over three hundred million years revealed in homosporous lycophytes.</title>
        <authorList>
            <person name="Li C."/>
            <person name="Wickell D."/>
            <person name="Kuo L.Y."/>
            <person name="Chen X."/>
            <person name="Nie B."/>
            <person name="Liao X."/>
            <person name="Peng D."/>
            <person name="Ji J."/>
            <person name="Jenkins J."/>
            <person name="Williams M."/>
            <person name="Shu S."/>
            <person name="Plott C."/>
            <person name="Barry K."/>
            <person name="Rajasekar S."/>
            <person name="Grimwood J."/>
            <person name="Han X."/>
            <person name="Sun S."/>
            <person name="Hou Z."/>
            <person name="He W."/>
            <person name="Dai G."/>
            <person name="Sun C."/>
            <person name="Schmutz J."/>
            <person name="Leebens-Mack J.H."/>
            <person name="Li F.W."/>
            <person name="Wang L."/>
        </authorList>
    </citation>
    <scope>NUCLEOTIDE SEQUENCE [LARGE SCALE GENOMIC DNA]</scope>
    <source>
        <strain evidence="2">cv. PW_Plant_1</strain>
    </source>
</reference>
<dbReference type="Proteomes" id="UP001162992">
    <property type="component" value="Chromosome 2"/>
</dbReference>
<sequence length="523" mass="57051">MMKPWGSGGVGAWAEEAERAEEEAKQRAAAFPGGDEEAFPTLGEAVTSAGKQGKKKKPQPMPLSQLVTGTYVGPGARVRQAAAADPRGGLTDSRGLTAEEMMMLPRGPRERSEEELQQGGLGGGFRGYGGPRGGAFTERGGGGRDQDRGGGFGSGFDRDRGTGGYGRDNMDTGGYGRSGGDLGGYGRDRDRENLSSRADESGDWGASKRFVPSQAGQGYDDDRRGNRLNDRELPSRADEVEDWGSMKKFIPSQGSDWKAPVPRSEARRVGGFEEGAGSRNASRADEVDNWGAGKKFVSGEREVSNPGYKDGGADGDRWSRRMPLVDESRPVERRRLLLLPKSQIVDALVSSEILSKETTPTGEGSQPAGSFLSDSEIQPPKPKPRPNPFGAARPREEILAEKGQDWRKLEAELENREKDVRNSRPSTPDVAAQRWVRPPVKYEPYGQGKEESRPSSSHSSRPQTPDMSAQVGAKPRPKINPFGDAKPREVLLEKKGKDWRRIDFELEHRSVDRFFILFLTSSC</sequence>
<proteinExistence type="predicted"/>
<accession>A0ACC2EGN0</accession>
<dbReference type="EMBL" id="CM055093">
    <property type="protein sequence ID" value="KAJ7565653.1"/>
    <property type="molecule type" value="Genomic_DNA"/>
</dbReference>
<evidence type="ECO:0000313" key="2">
    <source>
        <dbReference type="Proteomes" id="UP001162992"/>
    </source>
</evidence>
<comment type="caution">
    <text evidence="1">The sequence shown here is derived from an EMBL/GenBank/DDBJ whole genome shotgun (WGS) entry which is preliminary data.</text>
</comment>
<keyword evidence="2" id="KW-1185">Reference proteome</keyword>
<name>A0ACC2EGN0_DIPCM</name>